<sequence>MTKQEVCTKVFKALLDEELLNEADAYDIANLQIDVERVISRVLEDYTLVYTTGIISE</sequence>
<organism evidence="1 2">
    <name type="scientific">Hespellia stercorisuis DSM 15480</name>
    <dbReference type="NCBI Taxonomy" id="1121950"/>
    <lineage>
        <taxon>Bacteria</taxon>
        <taxon>Bacillati</taxon>
        <taxon>Bacillota</taxon>
        <taxon>Clostridia</taxon>
        <taxon>Lachnospirales</taxon>
        <taxon>Lachnospiraceae</taxon>
        <taxon>Hespellia</taxon>
    </lineage>
</organism>
<dbReference type="EMBL" id="FQZY01000015">
    <property type="protein sequence ID" value="SHJ72177.1"/>
    <property type="molecule type" value="Genomic_DNA"/>
</dbReference>
<evidence type="ECO:0000313" key="1">
    <source>
        <dbReference type="EMBL" id="SHJ72177.1"/>
    </source>
</evidence>
<dbReference type="Proteomes" id="UP000184301">
    <property type="component" value="Unassembled WGS sequence"/>
</dbReference>
<protein>
    <submittedName>
        <fullName evidence="1">Uncharacterized protein</fullName>
    </submittedName>
</protein>
<reference evidence="1 2" key="1">
    <citation type="submission" date="2016-11" db="EMBL/GenBank/DDBJ databases">
        <authorList>
            <person name="Jaros S."/>
            <person name="Januszkiewicz K."/>
            <person name="Wedrychowicz H."/>
        </authorList>
    </citation>
    <scope>NUCLEOTIDE SEQUENCE [LARGE SCALE GENOMIC DNA]</scope>
    <source>
        <strain evidence="1 2">DSM 15480</strain>
    </source>
</reference>
<accession>A0A1M6LLW9</accession>
<name>A0A1M6LLW9_9FIRM</name>
<dbReference type="STRING" id="1121950.SAMN02745243_01213"/>
<proteinExistence type="predicted"/>
<dbReference type="AlphaFoldDB" id="A0A1M6LLW9"/>
<dbReference type="RefSeq" id="WP_159434619.1">
    <property type="nucleotide sequence ID" value="NZ_FQZY01000015.1"/>
</dbReference>
<keyword evidence="2" id="KW-1185">Reference proteome</keyword>
<evidence type="ECO:0000313" key="2">
    <source>
        <dbReference type="Proteomes" id="UP000184301"/>
    </source>
</evidence>
<gene>
    <name evidence="1" type="ORF">SAMN02745243_01213</name>
</gene>